<protein>
    <submittedName>
        <fullName evidence="1">Uncharacterized protein</fullName>
    </submittedName>
</protein>
<evidence type="ECO:0000313" key="1">
    <source>
        <dbReference type="EMBL" id="PPK35676.1"/>
    </source>
</evidence>
<dbReference type="Proteomes" id="UP000238541">
    <property type="component" value="Unassembled WGS sequence"/>
</dbReference>
<sequence>MAGLFFEHPLVRAWARPLVGASLLAMVGNDNAHELDNRGALKSIASKLTPTVSRDCVKYLFCLKFLFKHPPTFVADITHNFNPFLPGIYSGQIISLG</sequence>
<name>A0A2S6FE39_9PSED</name>
<keyword evidence="2" id="KW-1185">Reference proteome</keyword>
<reference evidence="2" key="1">
    <citation type="submission" date="2017-06" db="EMBL/GenBank/DDBJ databases">
        <authorList>
            <person name="Furmanczyk E.M."/>
        </authorList>
    </citation>
    <scope>NUCLEOTIDE SEQUENCE [LARGE SCALE GENOMIC DNA]</scope>
    <source>
        <strain evidence="2">AP3_16</strain>
    </source>
</reference>
<dbReference type="AlphaFoldDB" id="A0A2S6FE39"/>
<accession>A0A2S6FE39</accession>
<dbReference type="EMBL" id="NIRS01000008">
    <property type="protein sequence ID" value="PPK35676.1"/>
    <property type="molecule type" value="Genomic_DNA"/>
</dbReference>
<comment type="caution">
    <text evidence="1">The sequence shown here is derived from an EMBL/GenBank/DDBJ whole genome shotgun (WGS) entry which is preliminary data.</text>
</comment>
<gene>
    <name evidence="1" type="ORF">CD175_26115</name>
</gene>
<evidence type="ECO:0000313" key="2">
    <source>
        <dbReference type="Proteomes" id="UP000238541"/>
    </source>
</evidence>
<proteinExistence type="predicted"/>
<organism evidence="1 2">
    <name type="scientific">Pseudomonas laurylsulfatiphila</name>
    <dbReference type="NCBI Taxonomy" id="2011015"/>
    <lineage>
        <taxon>Bacteria</taxon>
        <taxon>Pseudomonadati</taxon>
        <taxon>Pseudomonadota</taxon>
        <taxon>Gammaproteobacteria</taxon>
        <taxon>Pseudomonadales</taxon>
        <taxon>Pseudomonadaceae</taxon>
        <taxon>Pseudomonas</taxon>
    </lineage>
</organism>